<gene>
    <name evidence="1" type="ORF">L3Q82_007003</name>
</gene>
<accession>A0ACB8WVS0</accession>
<proteinExistence type="predicted"/>
<evidence type="ECO:0000313" key="1">
    <source>
        <dbReference type="EMBL" id="KAI3372147.1"/>
    </source>
</evidence>
<protein>
    <submittedName>
        <fullName evidence="1">Uncharacterized protein</fullName>
    </submittedName>
</protein>
<evidence type="ECO:0000313" key="2">
    <source>
        <dbReference type="Proteomes" id="UP000831701"/>
    </source>
</evidence>
<comment type="caution">
    <text evidence="1">The sequence shown here is derived from an EMBL/GenBank/DDBJ whole genome shotgun (WGS) entry which is preliminary data.</text>
</comment>
<name>A0ACB8WVS0_9TELE</name>
<sequence>MSRSSFRAVEEDMLFSTSRTKQQIPELLDEVEKMCQSENKPYCYSAATFAQAQMEKNIQLQRLMKEDKITSDDVKQSPESLRIVLIREDWLWKELSRKHHCRKKGV</sequence>
<dbReference type="Proteomes" id="UP000831701">
    <property type="component" value="Chromosome 5"/>
</dbReference>
<dbReference type="EMBL" id="CM041535">
    <property type="protein sequence ID" value="KAI3372147.1"/>
    <property type="molecule type" value="Genomic_DNA"/>
</dbReference>
<keyword evidence="2" id="KW-1185">Reference proteome</keyword>
<organism evidence="1 2">
    <name type="scientific">Scortum barcoo</name>
    <name type="common">barcoo grunter</name>
    <dbReference type="NCBI Taxonomy" id="214431"/>
    <lineage>
        <taxon>Eukaryota</taxon>
        <taxon>Metazoa</taxon>
        <taxon>Chordata</taxon>
        <taxon>Craniata</taxon>
        <taxon>Vertebrata</taxon>
        <taxon>Euteleostomi</taxon>
        <taxon>Actinopterygii</taxon>
        <taxon>Neopterygii</taxon>
        <taxon>Teleostei</taxon>
        <taxon>Neoteleostei</taxon>
        <taxon>Acanthomorphata</taxon>
        <taxon>Eupercaria</taxon>
        <taxon>Centrarchiformes</taxon>
        <taxon>Terapontoidei</taxon>
        <taxon>Terapontidae</taxon>
        <taxon>Scortum</taxon>
    </lineage>
</organism>
<reference evidence="1" key="1">
    <citation type="submission" date="2022-04" db="EMBL/GenBank/DDBJ databases">
        <title>Jade perch genome.</title>
        <authorList>
            <person name="Chao B."/>
        </authorList>
    </citation>
    <scope>NUCLEOTIDE SEQUENCE</scope>
    <source>
        <strain evidence="1">CB-2022</strain>
    </source>
</reference>